<feature type="compositionally biased region" description="Low complexity" evidence="1">
    <location>
        <begin position="8"/>
        <end position="20"/>
    </location>
</feature>
<evidence type="ECO:0000259" key="3">
    <source>
        <dbReference type="Pfam" id="PF25372"/>
    </source>
</evidence>
<dbReference type="OrthoDB" id="10257471at2759"/>
<dbReference type="Gene3D" id="3.80.10.10">
    <property type="entry name" value="Ribonuclease Inhibitor"/>
    <property type="match status" value="3"/>
</dbReference>
<dbReference type="SMART" id="SM00367">
    <property type="entry name" value="LRR_CC"/>
    <property type="match status" value="11"/>
</dbReference>
<dbReference type="InterPro" id="IPR006553">
    <property type="entry name" value="Leu-rich_rpt_Cys-con_subtyp"/>
</dbReference>
<evidence type="ECO:0000313" key="6">
    <source>
        <dbReference type="Proteomes" id="UP000189513"/>
    </source>
</evidence>
<name>A0A061AS77_CYBFA</name>
<dbReference type="Proteomes" id="UP000189513">
    <property type="component" value="Unassembled WGS sequence"/>
</dbReference>
<dbReference type="VEuPathDB" id="FungiDB:BON22_2233"/>
<dbReference type="SUPFAM" id="SSF81383">
    <property type="entry name" value="F-box domain"/>
    <property type="match status" value="1"/>
</dbReference>
<dbReference type="OMA" id="LCNRIRY"/>
<dbReference type="PANTHER" id="PTHR13318">
    <property type="entry name" value="PARTNER OF PAIRED, ISOFORM B-RELATED"/>
    <property type="match status" value="1"/>
</dbReference>
<proteinExistence type="predicted"/>
<organism evidence="4">
    <name type="scientific">Cyberlindnera fabianii</name>
    <name type="common">Yeast</name>
    <name type="synonym">Hansenula fabianii</name>
    <dbReference type="NCBI Taxonomy" id="36022"/>
    <lineage>
        <taxon>Eukaryota</taxon>
        <taxon>Fungi</taxon>
        <taxon>Dikarya</taxon>
        <taxon>Ascomycota</taxon>
        <taxon>Saccharomycotina</taxon>
        <taxon>Saccharomycetes</taxon>
        <taxon>Phaffomycetales</taxon>
        <taxon>Phaffomycetaceae</taxon>
        <taxon>Cyberlindnera</taxon>
    </lineage>
</organism>
<dbReference type="SUPFAM" id="SSF52047">
    <property type="entry name" value="RNI-like"/>
    <property type="match status" value="1"/>
</dbReference>
<dbReference type="GO" id="GO:0031146">
    <property type="term" value="P:SCF-dependent proteasomal ubiquitin-dependent protein catabolic process"/>
    <property type="evidence" value="ECO:0007669"/>
    <property type="project" value="TreeGrafter"/>
</dbReference>
<sequence>MDSDNENSVQSSVSSLSRQVITGHEPAANGKRAPNDNDELGHELFDDQSTEDLRGTLDTHHYAVSEGEIGPIRVIPPEVLLLIFSQVNHKPDLVPLLTVCRRWANLIVELLWFRPALMNDRAMKGVAQVMMMDRTKTHWDYRKFIRRLNLSFVFDKVTDDFLDLFSGSINLERLTLVNCSKITHTPIVNILQGCQKLQSIDMTGVKDITDEVFISLAENCPRLQGLYAPGCPNISNEVILDIVQKCPMLKRVKISDNENVTDDAVLALIGKCKSLIEVDVHNCGNITDNSLQRLFSDLDQLREFRISHNANITDNIFRSIPEGMRLDRLRIIDLTGCVKITDRSVEAIVDAAPRLRNVVLSKCLNITDLSMRSLVKLGKNLHYIHLGHCSNITDWGITLLARGCHRLQYIDLACCTELTNLSLIELAHLTRLRRIGLVKCSNINDAGILTLIQRRGYDDTLERVHLSYCMNLGIFPIYQLLQSCPRLTHLSLTGIRSFLRDDITQFCREPPADFNEHQKQLFCVFSGQGVKHLRDFLTRMFLAGNHGAPGILFDDREEDIVMQDAIVPRQEVVRAAAGRQFPLLRDRNDARDLWGRPVEPVVNGAAPVVGGAAQAAGQGPADIIDVDEILDESD</sequence>
<reference evidence="6" key="2">
    <citation type="journal article" date="2017" name="Genome Announc.">
        <title>Genome sequences of Cyberlindnera fabianii 65, Pichia kudriavzevii 129, and Saccharomyces cerevisiae 131 isolated from fermented masau fruits in Zimbabwe.</title>
        <authorList>
            <person name="van Rijswijck I.M.H."/>
            <person name="Derks M.F.L."/>
            <person name="Abee T."/>
            <person name="de Ridder D."/>
            <person name="Smid E.J."/>
        </authorList>
    </citation>
    <scope>NUCLEOTIDE SEQUENCE [LARGE SCALE GENOMIC DNA]</scope>
    <source>
        <strain evidence="6">65</strain>
    </source>
</reference>
<reference evidence="5" key="3">
    <citation type="submission" date="2017-01" db="EMBL/GenBank/DDBJ databases">
        <authorList>
            <person name="Mah S.A."/>
            <person name="Swanson W.J."/>
            <person name="Moy G.W."/>
            <person name="Vacquier V.D."/>
        </authorList>
    </citation>
    <scope>NUCLEOTIDE SEQUENCE [LARGE SCALE GENOMIC DNA]</scope>
    <source>
        <strain evidence="5">65</strain>
    </source>
</reference>
<keyword evidence="6" id="KW-1185">Reference proteome</keyword>
<dbReference type="CDD" id="cd09917">
    <property type="entry name" value="F-box_SF"/>
    <property type="match status" value="1"/>
</dbReference>
<dbReference type="GO" id="GO:0019005">
    <property type="term" value="C:SCF ubiquitin ligase complex"/>
    <property type="evidence" value="ECO:0007669"/>
    <property type="project" value="TreeGrafter"/>
</dbReference>
<protein>
    <submittedName>
        <fullName evidence="4">CYFA0S05e00870g1_1</fullName>
    </submittedName>
    <submittedName>
        <fullName evidence="5">SCF E3 ubiquitin ligase complex F-box protein GRR1</fullName>
    </submittedName>
</protein>
<keyword evidence="5" id="KW-0436">Ligase</keyword>
<dbReference type="STRING" id="36022.A0A061AS77"/>
<dbReference type="EMBL" id="LK052890">
    <property type="protein sequence ID" value="CDR40468.1"/>
    <property type="molecule type" value="Genomic_DNA"/>
</dbReference>
<evidence type="ECO:0000313" key="5">
    <source>
        <dbReference type="EMBL" id="ONH68274.1"/>
    </source>
</evidence>
<evidence type="ECO:0000256" key="1">
    <source>
        <dbReference type="SAM" id="MobiDB-lite"/>
    </source>
</evidence>
<feature type="domain" description="F-box/LRR-repeat protein 15-like leucin rich repeat" evidence="3">
    <location>
        <begin position="215"/>
        <end position="443"/>
    </location>
</feature>
<dbReference type="Pfam" id="PF25372">
    <property type="entry name" value="DUF7885"/>
    <property type="match status" value="1"/>
</dbReference>
<feature type="compositionally biased region" description="Basic and acidic residues" evidence="1">
    <location>
        <begin position="33"/>
        <end position="43"/>
    </location>
</feature>
<dbReference type="Pfam" id="PF12937">
    <property type="entry name" value="F-box-like"/>
    <property type="match status" value="1"/>
</dbReference>
<evidence type="ECO:0000313" key="4">
    <source>
        <dbReference type="EMBL" id="CDR40468.1"/>
    </source>
</evidence>
<dbReference type="InterPro" id="IPR001810">
    <property type="entry name" value="F-box_dom"/>
</dbReference>
<feature type="region of interest" description="Disordered" evidence="1">
    <location>
        <begin position="1"/>
        <end position="43"/>
    </location>
</feature>
<gene>
    <name evidence="5" type="ORF">BON22_2233</name>
    <name evidence="4" type="ORF">CYFA0S_05e00870g</name>
</gene>
<dbReference type="GO" id="GO:0016874">
    <property type="term" value="F:ligase activity"/>
    <property type="evidence" value="ECO:0007669"/>
    <property type="project" value="UniProtKB-KW"/>
</dbReference>
<dbReference type="InterPro" id="IPR032675">
    <property type="entry name" value="LRR_dom_sf"/>
</dbReference>
<dbReference type="AlphaFoldDB" id="A0A061AS77"/>
<dbReference type="EMBL" id="MPUK01000003">
    <property type="protein sequence ID" value="ONH68274.1"/>
    <property type="molecule type" value="Genomic_DNA"/>
</dbReference>
<evidence type="ECO:0000259" key="2">
    <source>
        <dbReference type="Pfam" id="PF12937"/>
    </source>
</evidence>
<reference evidence="4" key="1">
    <citation type="journal article" date="2014" name="Genome Announc.">
        <title>Genome sequence of the yeast Cyberlindnera fabianii (Hansenula fabianii).</title>
        <authorList>
            <person name="Freel K.C."/>
            <person name="Sarilar V."/>
            <person name="Neuveglise C."/>
            <person name="Devillers H."/>
            <person name="Friedrich A."/>
            <person name="Schacherer J."/>
        </authorList>
    </citation>
    <scope>NUCLEOTIDE SEQUENCE</scope>
    <source>
        <strain evidence="4">YJS4271</strain>
    </source>
</reference>
<dbReference type="InterPro" id="IPR036047">
    <property type="entry name" value="F-box-like_dom_sf"/>
</dbReference>
<accession>A0A061AS77</accession>
<feature type="domain" description="F-box" evidence="2">
    <location>
        <begin position="74"/>
        <end position="116"/>
    </location>
</feature>
<dbReference type="InterPro" id="IPR057207">
    <property type="entry name" value="FBXL15_LRR"/>
</dbReference>